<organism evidence="10 11">
    <name type="scientific">Turneriella parva (strain ATCC BAA-1111 / DSM 21527 / NCTC 11395 / H)</name>
    <name type="common">Leptospira parva</name>
    <dbReference type="NCBI Taxonomy" id="869212"/>
    <lineage>
        <taxon>Bacteria</taxon>
        <taxon>Pseudomonadati</taxon>
        <taxon>Spirochaetota</taxon>
        <taxon>Spirochaetia</taxon>
        <taxon>Leptospirales</taxon>
        <taxon>Leptospiraceae</taxon>
        <taxon>Turneriella</taxon>
    </lineage>
</organism>
<proteinExistence type="inferred from homology"/>
<dbReference type="InterPro" id="IPR001322">
    <property type="entry name" value="Lamin_tail_dom"/>
</dbReference>
<dbReference type="InterPro" id="IPR036415">
    <property type="entry name" value="Lamin_tail_dom_sf"/>
</dbReference>
<dbReference type="Pfam" id="PF13091">
    <property type="entry name" value="PLDc_2"/>
    <property type="match status" value="2"/>
</dbReference>
<dbReference type="GO" id="GO:0004630">
    <property type="term" value="F:phospholipase D activity"/>
    <property type="evidence" value="ECO:0007669"/>
    <property type="project" value="UniProtKB-EC"/>
</dbReference>
<evidence type="ECO:0000259" key="8">
    <source>
        <dbReference type="PROSITE" id="PS50035"/>
    </source>
</evidence>
<evidence type="ECO:0000256" key="1">
    <source>
        <dbReference type="ARBA" id="ARBA00000798"/>
    </source>
</evidence>
<evidence type="ECO:0000256" key="2">
    <source>
        <dbReference type="ARBA" id="ARBA00008664"/>
    </source>
</evidence>
<keyword evidence="4" id="KW-0378">Hydrolase</keyword>
<comment type="similarity">
    <text evidence="2">Belongs to the phospholipase D family.</text>
</comment>
<evidence type="ECO:0000313" key="11">
    <source>
        <dbReference type="Proteomes" id="UP000006048"/>
    </source>
</evidence>
<evidence type="ECO:0000256" key="6">
    <source>
        <dbReference type="ARBA" id="ARBA00023098"/>
    </source>
</evidence>
<dbReference type="SUPFAM" id="SSF110296">
    <property type="entry name" value="Oligoxyloglucan reducing end-specific cellobiohydrolase"/>
    <property type="match status" value="2"/>
</dbReference>
<dbReference type="STRING" id="869212.Turpa_2861"/>
<dbReference type="GO" id="GO:0016891">
    <property type="term" value="F:RNA endonuclease activity producing 5'-phosphomonoesters, hydrolytic mechanism"/>
    <property type="evidence" value="ECO:0007669"/>
    <property type="project" value="TreeGrafter"/>
</dbReference>
<keyword evidence="7" id="KW-0732">Signal</keyword>
<keyword evidence="5" id="KW-0442">Lipid degradation</keyword>
<dbReference type="InterPro" id="IPR025202">
    <property type="entry name" value="PLD-like_dom"/>
</dbReference>
<dbReference type="KEGG" id="tpx:Turpa_2861"/>
<dbReference type="Gene3D" id="2.130.10.10">
    <property type="entry name" value="YVTN repeat-like/Quinoprotein amine dehydrogenase"/>
    <property type="match status" value="2"/>
</dbReference>
<dbReference type="OrthoDB" id="368121at2"/>
<dbReference type="InterPro" id="IPR051406">
    <property type="entry name" value="PLD_domain"/>
</dbReference>
<protein>
    <recommendedName>
        <fullName evidence="3">phospholipase D</fullName>
        <ecNumber evidence="3">3.1.4.4</ecNumber>
    </recommendedName>
</protein>
<dbReference type="SUPFAM" id="SSF74853">
    <property type="entry name" value="Lamin A/C globular tail domain"/>
    <property type="match status" value="1"/>
</dbReference>
<gene>
    <name evidence="10" type="ordered locus">Turpa_2861</name>
</gene>
<dbReference type="Gene3D" id="3.30.870.10">
    <property type="entry name" value="Endonuclease Chain A"/>
    <property type="match status" value="2"/>
</dbReference>
<evidence type="ECO:0000259" key="9">
    <source>
        <dbReference type="PROSITE" id="PS51841"/>
    </source>
</evidence>
<evidence type="ECO:0000256" key="5">
    <source>
        <dbReference type="ARBA" id="ARBA00022963"/>
    </source>
</evidence>
<evidence type="ECO:0000256" key="3">
    <source>
        <dbReference type="ARBA" id="ARBA00012027"/>
    </source>
</evidence>
<dbReference type="Proteomes" id="UP000006048">
    <property type="component" value="Chromosome"/>
</dbReference>
<dbReference type="GO" id="GO:0006793">
    <property type="term" value="P:phosphorus metabolic process"/>
    <property type="evidence" value="ECO:0007669"/>
    <property type="project" value="UniProtKB-ARBA"/>
</dbReference>
<dbReference type="RefSeq" id="WP_014804002.1">
    <property type="nucleotide sequence ID" value="NC_018020.1"/>
</dbReference>
<dbReference type="InterPro" id="IPR015943">
    <property type="entry name" value="WD40/YVTN_repeat-like_dom_sf"/>
</dbReference>
<feature type="domain" description="PLD phosphodiesterase" evidence="8">
    <location>
        <begin position="128"/>
        <end position="155"/>
    </location>
</feature>
<keyword evidence="6" id="KW-0443">Lipid metabolism</keyword>
<dbReference type="PATRIC" id="fig|869212.3.peg.2882"/>
<name>I4B893_TURPD</name>
<dbReference type="SMART" id="SM00155">
    <property type="entry name" value="PLDc"/>
    <property type="match status" value="2"/>
</dbReference>
<sequence length="1308" mass="139016">MRRFTSHAIWVLLPLFTLNYCSANFGFGDPGLGDGRERFSVFYSEPGKDQDTMIDRKVDDELVRLIDGAERYMYFSVYNFNKTSVVQAVLRAFQRNIDVRVVGDIDEFYTSGYQTMYHSNINMTLGNANGIQHNKFAVVDDKYVFMGTGNISETDMVRNNNNWYIIQNDALVKLYKDEFLQMHNGLFASQKRQRAASTTIILNNSPLEVYFSPYQGDEAMDRIIALVESATTSIHYMIFAHTHDELNAAMIKMARQRGIPVYGIHDSTFVSGVSEEAPKIYSAGFNNSGTLQATGPFIRWDGNENTSIKNNPAHGGKMHCKTVLVDAGTPNARMATGSFNWSNNAINNNDENVIIVNQARVVNTIYEQFKGAWGIANDMALRVRLRGHTAAAGDVIISEVGWAGSSDGSSVDRGDDFIEIFNNTNNPIDLSHWAIQWGTNDKRNLYPVPDSHNWYYENLESCGVAGYTTALPNIICAGQVRLFYNKKPSAFAETGADEVITYNDQGAEINSSTGGSLSTEHFKFSGTKNFKISDASFKIRLYDKAMNLIDEAGDGEKAPAGAIVDYPTGGTFSTYSMERRGYNSGTQRFTTQQSGRLQSAWFTHPAAQPYTCSSRQDYSASAPPDGCLSKSAQTFSSAGYIYTAEANPQIKKVQAISTSQIRVTFDGNVSGAAGPNNCLSTGAITIRETEDPSSLCPTPGISSHSAGANSSEVILTLASAAMVSPTCRYSIGANATCLDSAGRRVGLIMAVATAGGVSTSLDGGTSFTNRTTANGLGANTIVSINRVGATDTDLNSTVFAATASGLGISVNGTLTFSNLTAGAGRLSSNNVRMADAWGNYYYVATDAGLSISSNAGATYALSTTTSGFGSNDIRAVRTYGSQVFVATANGLGISTNYGSSFINQTTANGLGSNDVRSIAFSGNRFFAATAAGLGVSIDGGTSFSNRTTASGLGSNDVQNVHVSGNLVLAATTGGISISTDGGTTFTNRSTANGLASNNVRSVSSVGDTILAATAAGLAVSTNGGTSFTNRTTSDGLGSNDVTGVTTSGELHLNGYTSSLATAIINEVRVTGTQTAAPFGDKDWVEVKATSNGSLRGLKLYYYNDEDLRLVYELGDIYATTGSIVAIGIAQGSFVQGDRTSGTLAYPLAIQLRDTTGFDATDGTFILTYCATGENDTVDTTRAECNLAYKGIQDTLVYTNRDGTLTKGMVQGPLSHFYYNLQSFWPISERPIFGLNDRTIQLAGACVAADSTTAENTAYLCTNSGGGVSRAAADLGTIRNAGKSAWKNYTASTAAAPAALSPAAANTAW</sequence>
<dbReference type="PROSITE" id="PS51841">
    <property type="entry name" value="LTD"/>
    <property type="match status" value="1"/>
</dbReference>
<feature type="signal peptide" evidence="7">
    <location>
        <begin position="1"/>
        <end position="23"/>
    </location>
</feature>
<accession>I4B893</accession>
<evidence type="ECO:0000313" key="10">
    <source>
        <dbReference type="EMBL" id="AFM13500.1"/>
    </source>
</evidence>
<keyword evidence="11" id="KW-1185">Reference proteome</keyword>
<dbReference type="SUPFAM" id="SSF56024">
    <property type="entry name" value="Phospholipase D/nuclease"/>
    <property type="match status" value="2"/>
</dbReference>
<reference evidence="10 11" key="1">
    <citation type="submission" date="2012-06" db="EMBL/GenBank/DDBJ databases">
        <title>The complete chromosome of genome of Turneriella parva DSM 21527.</title>
        <authorList>
            <consortium name="US DOE Joint Genome Institute (JGI-PGF)"/>
            <person name="Lucas S."/>
            <person name="Han J."/>
            <person name="Lapidus A."/>
            <person name="Bruce D."/>
            <person name="Goodwin L."/>
            <person name="Pitluck S."/>
            <person name="Peters L."/>
            <person name="Kyrpides N."/>
            <person name="Mavromatis K."/>
            <person name="Ivanova N."/>
            <person name="Mikhailova N."/>
            <person name="Chertkov O."/>
            <person name="Detter J.C."/>
            <person name="Tapia R."/>
            <person name="Han C."/>
            <person name="Land M."/>
            <person name="Hauser L."/>
            <person name="Markowitz V."/>
            <person name="Cheng J.-F."/>
            <person name="Hugenholtz P."/>
            <person name="Woyke T."/>
            <person name="Wu D."/>
            <person name="Gronow S."/>
            <person name="Wellnitz S."/>
            <person name="Brambilla E."/>
            <person name="Klenk H.-P."/>
            <person name="Eisen J.A."/>
        </authorList>
    </citation>
    <scope>NUCLEOTIDE SEQUENCE [LARGE SCALE GENOMIC DNA]</scope>
    <source>
        <strain evidence="11">ATCC BAA-1111 / DSM 21527 / NCTC 11395 / H</strain>
    </source>
</reference>
<feature type="domain" description="LTD" evidence="9">
    <location>
        <begin position="383"/>
        <end position="584"/>
    </location>
</feature>
<dbReference type="PANTHER" id="PTHR43856">
    <property type="entry name" value="CARDIOLIPIN HYDROLASE"/>
    <property type="match status" value="1"/>
</dbReference>
<dbReference type="PANTHER" id="PTHR43856:SF1">
    <property type="entry name" value="MITOCHONDRIAL CARDIOLIPIN HYDROLASE"/>
    <property type="match status" value="1"/>
</dbReference>
<dbReference type="InterPro" id="IPR001736">
    <property type="entry name" value="PLipase_D/transphosphatidylase"/>
</dbReference>
<evidence type="ECO:0000256" key="7">
    <source>
        <dbReference type="SAM" id="SignalP"/>
    </source>
</evidence>
<dbReference type="HOGENOM" id="CLU_260910_0_0_12"/>
<feature type="chain" id="PRO_5003686415" description="phospholipase D" evidence="7">
    <location>
        <begin position="24"/>
        <end position="1308"/>
    </location>
</feature>
<comment type="catalytic activity">
    <reaction evidence="1">
        <text>a 1,2-diacyl-sn-glycero-3-phosphocholine + H2O = a 1,2-diacyl-sn-glycero-3-phosphate + choline + H(+)</text>
        <dbReference type="Rhea" id="RHEA:14445"/>
        <dbReference type="ChEBI" id="CHEBI:15354"/>
        <dbReference type="ChEBI" id="CHEBI:15377"/>
        <dbReference type="ChEBI" id="CHEBI:15378"/>
        <dbReference type="ChEBI" id="CHEBI:57643"/>
        <dbReference type="ChEBI" id="CHEBI:58608"/>
        <dbReference type="EC" id="3.1.4.4"/>
    </reaction>
</comment>
<dbReference type="EMBL" id="CP002959">
    <property type="protein sequence ID" value="AFM13500.1"/>
    <property type="molecule type" value="Genomic_DNA"/>
</dbReference>
<dbReference type="Pfam" id="PF00932">
    <property type="entry name" value="LTD"/>
    <property type="match status" value="1"/>
</dbReference>
<dbReference type="PROSITE" id="PS50035">
    <property type="entry name" value="PLD"/>
    <property type="match status" value="1"/>
</dbReference>
<dbReference type="EC" id="3.1.4.4" evidence="3"/>
<dbReference type="GO" id="GO:0016042">
    <property type="term" value="P:lipid catabolic process"/>
    <property type="evidence" value="ECO:0007669"/>
    <property type="project" value="UniProtKB-KW"/>
</dbReference>
<evidence type="ECO:0000256" key="4">
    <source>
        <dbReference type="ARBA" id="ARBA00022801"/>
    </source>
</evidence>